<reference evidence="1" key="1">
    <citation type="submission" date="2020-05" db="EMBL/GenBank/DDBJ databases">
        <title>Large-scale comparative analyses of tick genomes elucidate their genetic diversity and vector capacities.</title>
        <authorList>
            <person name="Jia N."/>
            <person name="Wang J."/>
            <person name="Shi W."/>
            <person name="Du L."/>
            <person name="Sun Y."/>
            <person name="Zhan W."/>
            <person name="Jiang J."/>
            <person name="Wang Q."/>
            <person name="Zhang B."/>
            <person name="Ji P."/>
            <person name="Sakyi L.B."/>
            <person name="Cui X."/>
            <person name="Yuan T."/>
            <person name="Jiang B."/>
            <person name="Yang W."/>
            <person name="Lam T.T.-Y."/>
            <person name="Chang Q."/>
            <person name="Ding S."/>
            <person name="Wang X."/>
            <person name="Zhu J."/>
            <person name="Ruan X."/>
            <person name="Zhao L."/>
            <person name="Wei J."/>
            <person name="Que T."/>
            <person name="Du C."/>
            <person name="Cheng J."/>
            <person name="Dai P."/>
            <person name="Han X."/>
            <person name="Huang E."/>
            <person name="Gao Y."/>
            <person name="Liu J."/>
            <person name="Shao H."/>
            <person name="Ye R."/>
            <person name="Li L."/>
            <person name="Wei W."/>
            <person name="Wang X."/>
            <person name="Wang C."/>
            <person name="Yang T."/>
            <person name="Huo Q."/>
            <person name="Li W."/>
            <person name="Guo W."/>
            <person name="Chen H."/>
            <person name="Zhou L."/>
            <person name="Ni X."/>
            <person name="Tian J."/>
            <person name="Zhou Y."/>
            <person name="Sheng Y."/>
            <person name="Liu T."/>
            <person name="Pan Y."/>
            <person name="Xia L."/>
            <person name="Li J."/>
            <person name="Zhao F."/>
            <person name="Cao W."/>
        </authorList>
    </citation>
    <scope>NUCLEOTIDE SEQUENCE</scope>
    <source>
        <strain evidence="1">Dsil-2018</strain>
    </source>
</reference>
<keyword evidence="2" id="KW-1185">Reference proteome</keyword>
<organism evidence="1 2">
    <name type="scientific">Dermacentor silvarum</name>
    <name type="common">Tick</name>
    <dbReference type="NCBI Taxonomy" id="543639"/>
    <lineage>
        <taxon>Eukaryota</taxon>
        <taxon>Metazoa</taxon>
        <taxon>Ecdysozoa</taxon>
        <taxon>Arthropoda</taxon>
        <taxon>Chelicerata</taxon>
        <taxon>Arachnida</taxon>
        <taxon>Acari</taxon>
        <taxon>Parasitiformes</taxon>
        <taxon>Ixodida</taxon>
        <taxon>Ixodoidea</taxon>
        <taxon>Ixodidae</taxon>
        <taxon>Rhipicephalinae</taxon>
        <taxon>Dermacentor</taxon>
    </lineage>
</organism>
<gene>
    <name evidence="1" type="ORF">HPB49_011754</name>
</gene>
<dbReference type="Proteomes" id="UP000821865">
    <property type="component" value="Chromosome 2"/>
</dbReference>
<sequence length="947" mass="103695">MSTTSDTPSKGRSSSDSHKTEPAAAENVTAAEIAVSPSPSAQPTTELKSAAGGGKRHKQRSRPASPRRLKRTKSKKQPRDGASADAGATQSEVASCVSVAATLCSPLYSQDTTPPASGAPSRAEVGQPEASIPVAVPVERPASKSMPVPSSSPAAHKVMLLYPASSLTSQGGAGRDANAAATRARNAEAASSEVATVKSESAPLSRRRETSLPNLMAVPGKSAMAGRRTPSLSMDKRARFRDAPIIELVLLSLTQLSSGKRNAALTLTAAAAASATIVLAAIIVYALFVHSDAEEDAPEPAGCTSSDCRHHAALITNRLNLSLDPCHDFAAFACSAWSPPPTWLHREFPSARDDVVLAWARDFENTLVTGSRYLPTGEMAKLMFRACAYDTTAQRDTSALRVLRRFMTQRGIPWPSKLSSPTVRPLGVLIDLAFKWQVPLWFTVRFARRSAKPGGSPPAVIIGPSSYTLVWFSLHRDIVRRGSFEHHWRRLHDALSDSSNASDFSARRAQNMADVDSTVLGELANALTNGSRPSDDVALRYVSQEYTPNISYTEWQRQLQKHVLPVIDGNHLLRVSNSAILSATDGLFSRFTEATLLENMGWFFARLFAPLADPSLLRDRHGAPHTGEEELFCAAQVEALFRLLVISLYTVPRFSPTLREEINQLLHAIREMVADKVSALAWLDEASKLRAEEKLREMGTVLWPPDNMMDNVGLAVLYSKFRQPSGPSWTVVDAWVQYREAINDLEQEERDMVLQLPANMELPLVEYDYLRNEVRVSVQALSRPVFYFEGTRAMFYGGLGFLYAAEVVRALDADGARRDASGVLVTNGSWLSPTWTEAVADREECLPESGGFFPEIPAVEVAYASLEKALVSSGERLRTARSAFSQRRLFYVTLCYLMCTNQTLHPQRRPFAGDCNKAVANFPRFAEDFGCSTDARMRRERPCVFFG</sequence>
<proteinExistence type="predicted"/>
<protein>
    <submittedName>
        <fullName evidence="1">Uncharacterized protein</fullName>
    </submittedName>
</protein>
<comment type="caution">
    <text evidence="1">The sequence shown here is derived from an EMBL/GenBank/DDBJ whole genome shotgun (WGS) entry which is preliminary data.</text>
</comment>
<accession>A0ACB8DCP0</accession>
<name>A0ACB8DCP0_DERSI</name>
<dbReference type="EMBL" id="CM023471">
    <property type="protein sequence ID" value="KAH7965871.1"/>
    <property type="molecule type" value="Genomic_DNA"/>
</dbReference>
<evidence type="ECO:0000313" key="1">
    <source>
        <dbReference type="EMBL" id="KAH7965871.1"/>
    </source>
</evidence>
<evidence type="ECO:0000313" key="2">
    <source>
        <dbReference type="Proteomes" id="UP000821865"/>
    </source>
</evidence>